<feature type="region of interest" description="Disordered" evidence="1">
    <location>
        <begin position="371"/>
        <end position="476"/>
    </location>
</feature>
<dbReference type="OrthoDB" id="5563016at2759"/>
<feature type="compositionally biased region" description="Polar residues" evidence="1">
    <location>
        <begin position="203"/>
        <end position="225"/>
    </location>
</feature>
<evidence type="ECO:0000313" key="2">
    <source>
        <dbReference type="EMBL" id="RKP32124.1"/>
    </source>
</evidence>
<dbReference type="Proteomes" id="UP000268321">
    <property type="component" value="Unassembled WGS sequence"/>
</dbReference>
<feature type="region of interest" description="Disordered" evidence="1">
    <location>
        <begin position="889"/>
        <end position="922"/>
    </location>
</feature>
<sequence length="1133" mass="124097">MSTFADDYELALWDHSFYSSTAAITQLMSYNHIHALRKNVNIPSSELSQLIAGRLLEAPDEQQSDSALQKGPKKTLLMRVSPSIRALEKALNLDVQPTAVPEVIIEESESPETAEAVADGVASARDSSILSGCKARPAASRHSSTSQEGVFSYKSDDPVAADPEPAHDTHVDSADVTRQKGSLQRLHQPDQATGANMKDVRRTSQTSQPTPERASAANTPPQTARTSLLPLSNAHIMHQKNLQELESPFILQTTHRPVKSMVDAAVLAAPEVQPEQALLRKDESQRWSGAISSKASSVFGTPKSPAKFPAPGPKKGLLGGMTRSSTSGDVPQLAKMLAADGTDRTQNKRFSFWGLFKLKFKAHSLARIKKEKAPEPQKLPTKSPSTPNFQETTLAEAKGSKPAATDEPRGLFRRRKSQSNMDLLSNEPVKSMLKSATDSALSLRSKPLPSVHKEKPSSARVLPKLPSPPKITGSHAVSPQISESLLHMDTPGTAVLSPGSDTIREVDDSDYLMKVSETCRKGKFAGWELCTPTQHSEKTLDADLEVDLHYMSLLDDTEDSFGSPFTLAVPTIEEAEWRCQALCPPQSDLISDNERSRRSSNISNKEQLVGEALFPKTLNPHEIESIVSLERSISMRSLRSNGKRSSFLNYNGSDENVVLGSELGAHGLAIWRSGSILKNSQSLRSLRAELVSLIDAALGPVSPKKQDENAPKGRANAPGVRGSVISSHSSQESFSQLIDFADYIDFDNLAFETEPDLLGLSVAAAHGLSSPLLYVDPVAVAAVDDGALNADETQDDQNDTMDEPRAALTPHIHIEAAEEYEDVWRDVVDTLADAAADTLDHSEEASEEPATELAADEPFMVNSSTEKDFSLLPDTETDGPEKYQQYPETYEQYPESKQAPSETGVSEEQVDNSPRPVARPYSMSFKGFHGTLNKRKVLGQHGLHQLLQDCSDSDNMSSLVGQGFGSSDDEYSDDEGHTTSEIMQAKQLSPEPKREQEIAADRRRTAPSSAERRQQHLNNVLQMRPPAPNVPFHQDHIPSISDQSAASSPRLLASMNDRLRKPTPQGPARRTVLFCTRIILYDTYHPDEYDRHPDVATCNQLTPSLAQHIKDELNEFKAEMVIHTSSRDNTHFF</sequence>
<protein>
    <submittedName>
        <fullName evidence="2">Uncharacterized protein</fullName>
    </submittedName>
</protein>
<feature type="region of interest" description="Disordered" evidence="1">
    <location>
        <begin position="958"/>
        <end position="1045"/>
    </location>
</feature>
<proteinExistence type="predicted"/>
<accession>A0A4P9ZGB8</accession>
<dbReference type="AlphaFoldDB" id="A0A4P9ZGB8"/>
<feature type="compositionally biased region" description="Basic and acidic residues" evidence="1">
    <location>
        <begin position="164"/>
        <end position="178"/>
    </location>
</feature>
<dbReference type="PANTHER" id="PTHR12751">
    <property type="entry name" value="PHOSPHATASE AND ACTIN REGULATOR PHACTR"/>
    <property type="match status" value="1"/>
</dbReference>
<dbReference type="GO" id="GO:0003779">
    <property type="term" value="F:actin binding"/>
    <property type="evidence" value="ECO:0007669"/>
    <property type="project" value="TreeGrafter"/>
</dbReference>
<organism evidence="2 3">
    <name type="scientific">Metschnikowia bicuspidata</name>
    <dbReference type="NCBI Taxonomy" id="27322"/>
    <lineage>
        <taxon>Eukaryota</taxon>
        <taxon>Fungi</taxon>
        <taxon>Dikarya</taxon>
        <taxon>Ascomycota</taxon>
        <taxon>Saccharomycotina</taxon>
        <taxon>Pichiomycetes</taxon>
        <taxon>Metschnikowiaceae</taxon>
        <taxon>Metschnikowia</taxon>
    </lineage>
</organism>
<gene>
    <name evidence="2" type="ORF">METBISCDRAFT_26073</name>
</gene>
<feature type="region of interest" description="Disordered" evidence="1">
    <location>
        <begin position="133"/>
        <end position="225"/>
    </location>
</feature>
<reference evidence="3" key="1">
    <citation type="journal article" date="2018" name="Nat. Microbiol.">
        <title>Leveraging single-cell genomics to expand the fungal tree of life.</title>
        <authorList>
            <person name="Ahrendt S.R."/>
            <person name="Quandt C.A."/>
            <person name="Ciobanu D."/>
            <person name="Clum A."/>
            <person name="Salamov A."/>
            <person name="Andreopoulos B."/>
            <person name="Cheng J.F."/>
            <person name="Woyke T."/>
            <person name="Pelin A."/>
            <person name="Henrissat B."/>
            <person name="Reynolds N.K."/>
            <person name="Benny G.L."/>
            <person name="Smith M.E."/>
            <person name="James T.Y."/>
            <person name="Grigoriev I.V."/>
        </authorList>
    </citation>
    <scope>NUCLEOTIDE SEQUENCE [LARGE SCALE GENOMIC DNA]</scope>
    <source>
        <strain evidence="3">Baker2002</strain>
    </source>
</reference>
<dbReference type="PANTHER" id="PTHR12751:SF18">
    <property type="entry name" value="PHOSPHATASE AND ACTIN REGULATOR 1"/>
    <property type="match status" value="1"/>
</dbReference>
<dbReference type="GO" id="GO:0030036">
    <property type="term" value="P:actin cytoskeleton organization"/>
    <property type="evidence" value="ECO:0007669"/>
    <property type="project" value="TreeGrafter"/>
</dbReference>
<feature type="compositionally biased region" description="Basic and acidic residues" evidence="1">
    <location>
        <begin position="991"/>
        <end position="1014"/>
    </location>
</feature>
<feature type="compositionally biased region" description="Polar residues" evidence="1">
    <location>
        <begin position="380"/>
        <end position="393"/>
    </location>
</feature>
<evidence type="ECO:0000313" key="3">
    <source>
        <dbReference type="Proteomes" id="UP000268321"/>
    </source>
</evidence>
<feature type="region of interest" description="Disordered" evidence="1">
    <location>
        <begin position="838"/>
        <end position="861"/>
    </location>
</feature>
<feature type="compositionally biased region" description="Low complexity" evidence="1">
    <location>
        <begin position="302"/>
        <end position="313"/>
    </location>
</feature>
<feature type="region of interest" description="Disordered" evidence="1">
    <location>
        <begin position="701"/>
        <end position="724"/>
    </location>
</feature>
<keyword evidence="3" id="KW-1185">Reference proteome</keyword>
<evidence type="ECO:0000256" key="1">
    <source>
        <dbReference type="SAM" id="MobiDB-lite"/>
    </source>
</evidence>
<feature type="region of interest" description="Disordered" evidence="1">
    <location>
        <begin position="293"/>
        <end position="313"/>
    </location>
</feature>
<dbReference type="EMBL" id="ML004434">
    <property type="protein sequence ID" value="RKP32124.1"/>
    <property type="molecule type" value="Genomic_DNA"/>
</dbReference>
<name>A0A4P9ZGB8_9ASCO</name>